<dbReference type="InterPro" id="IPR003647">
    <property type="entry name" value="Intron_nuc_1_rpt"/>
</dbReference>
<feature type="domain" description="HNH nuclease" evidence="3">
    <location>
        <begin position="63"/>
        <end position="105"/>
    </location>
</feature>
<evidence type="ECO:0000259" key="2">
    <source>
        <dbReference type="Pfam" id="PF07463"/>
    </source>
</evidence>
<protein>
    <submittedName>
        <fullName evidence="5">HNH endonuclease</fullName>
    </submittedName>
</protein>
<name>A0A481YS10_9VIRU</name>
<organism evidence="5">
    <name type="scientific">Marseillevirus LCMAC101</name>
    <dbReference type="NCBI Taxonomy" id="2506602"/>
    <lineage>
        <taxon>Viruses</taxon>
        <taxon>Varidnaviria</taxon>
        <taxon>Bamfordvirae</taxon>
        <taxon>Nucleocytoviricota</taxon>
        <taxon>Megaviricetes</taxon>
        <taxon>Pimascovirales</taxon>
        <taxon>Pimascovirales incertae sedis</taxon>
        <taxon>Marseilleviridae</taxon>
    </lineage>
</organism>
<keyword evidence="5" id="KW-0255">Endonuclease</keyword>
<dbReference type="Pfam" id="PF07463">
    <property type="entry name" value="NUMOD4"/>
    <property type="match status" value="1"/>
</dbReference>
<keyword evidence="5" id="KW-0378">Hydrolase</keyword>
<keyword evidence="5" id="KW-0540">Nuclease</keyword>
<dbReference type="Pfam" id="PF07453">
    <property type="entry name" value="NUMOD1"/>
    <property type="match status" value="1"/>
</dbReference>
<sequence length="334" mass="37917">MSDEKWKDFPVIHGRSFSKYEVSSLGRIRNRESGYIFSTKPKDDRYVCNSFLDDEGKSKTIRAHVIVARAFLGNPDSNDLTVDHINQEPTDNRLVNLRWATKKQQTVNSNKSRSGSIGQPIVQYTADMKEIKTWPSIITAANKLGIDPSGITKACKGKLNHTGGYKWAYERQDLDGEIWKEYKLSDVQVSNMGRIKPPHYHIVYGSKVGGYMTYGKPVKGVHVMVAKAFLPNPENKPEVNHKDNDGTNNKLENLEWATRSEQMFHSHKTNSNPDRYSTAKAVNQYDLEGNFICEYRSRHEASKQTGCSRTSIFRVCSGRAKSTNGFVFTYSNED</sequence>
<dbReference type="InterPro" id="IPR044925">
    <property type="entry name" value="His-Me_finger_sf"/>
</dbReference>
<evidence type="ECO:0000259" key="3">
    <source>
        <dbReference type="Pfam" id="PF13392"/>
    </source>
</evidence>
<feature type="domain" description="NUMOD4" evidence="2">
    <location>
        <begin position="4"/>
        <end position="38"/>
    </location>
</feature>
<dbReference type="Gene3D" id="3.90.75.20">
    <property type="match status" value="2"/>
</dbReference>
<dbReference type="InterPro" id="IPR010896">
    <property type="entry name" value="NUMOD1"/>
</dbReference>
<evidence type="ECO:0000259" key="1">
    <source>
        <dbReference type="Pfam" id="PF07453"/>
    </source>
</evidence>
<feature type="domain" description="DNA endonuclease I-HmuI-like NUMOD-like" evidence="4">
    <location>
        <begin position="130"/>
        <end position="165"/>
    </location>
</feature>
<dbReference type="SMART" id="SM00497">
    <property type="entry name" value="IENR1"/>
    <property type="match status" value="2"/>
</dbReference>
<dbReference type="SUPFAM" id="SSF64496">
    <property type="entry name" value="DNA-binding domain of intron-encoded endonucleases"/>
    <property type="match status" value="2"/>
</dbReference>
<accession>A0A481YS10</accession>
<reference evidence="5" key="1">
    <citation type="journal article" date="2019" name="MBio">
        <title>Virus Genomes from Deep Sea Sediments Expand the Ocean Megavirome and Support Independent Origins of Viral Gigantism.</title>
        <authorList>
            <person name="Backstrom D."/>
            <person name="Yutin N."/>
            <person name="Jorgensen S.L."/>
            <person name="Dharamshi J."/>
            <person name="Homa F."/>
            <person name="Zaremba-Niedwiedzka K."/>
            <person name="Spang A."/>
            <person name="Wolf Y.I."/>
            <person name="Koonin E.V."/>
            <person name="Ettema T.J."/>
        </authorList>
    </citation>
    <scope>NUCLEOTIDE SEQUENCE</scope>
</reference>
<dbReference type="EMBL" id="MK500327">
    <property type="protein sequence ID" value="QBK85750.1"/>
    <property type="molecule type" value="Genomic_DNA"/>
</dbReference>
<gene>
    <name evidence="5" type="ORF">LCMAC101_03450</name>
</gene>
<dbReference type="InterPro" id="IPR010902">
    <property type="entry name" value="NUMOD4"/>
</dbReference>
<dbReference type="Pfam" id="PF22083">
    <property type="entry name" value="I-HmuI_NUMOD-like"/>
    <property type="match status" value="1"/>
</dbReference>
<dbReference type="GO" id="GO:0016788">
    <property type="term" value="F:hydrolase activity, acting on ester bonds"/>
    <property type="evidence" value="ECO:0007669"/>
    <property type="project" value="InterPro"/>
</dbReference>
<feature type="domain" description="HNH nuclease" evidence="3">
    <location>
        <begin position="219"/>
        <end position="263"/>
    </location>
</feature>
<dbReference type="InterPro" id="IPR003615">
    <property type="entry name" value="HNH_nuc"/>
</dbReference>
<dbReference type="Pfam" id="PF13392">
    <property type="entry name" value="HNH_3"/>
    <property type="match status" value="2"/>
</dbReference>
<evidence type="ECO:0000313" key="5">
    <source>
        <dbReference type="EMBL" id="QBK85750.1"/>
    </source>
</evidence>
<feature type="domain" description="Nuclease-associated modular DNA-binding 1" evidence="1">
    <location>
        <begin position="280"/>
        <end position="312"/>
    </location>
</feature>
<dbReference type="GO" id="GO:0004519">
    <property type="term" value="F:endonuclease activity"/>
    <property type="evidence" value="ECO:0007669"/>
    <property type="project" value="UniProtKB-KW"/>
</dbReference>
<dbReference type="InterPro" id="IPR036388">
    <property type="entry name" value="WH-like_DNA-bd_sf"/>
</dbReference>
<evidence type="ECO:0000259" key="4">
    <source>
        <dbReference type="Pfam" id="PF22083"/>
    </source>
</evidence>
<proteinExistence type="predicted"/>
<dbReference type="SUPFAM" id="SSF54060">
    <property type="entry name" value="His-Me finger endonucleases"/>
    <property type="match status" value="2"/>
</dbReference>
<dbReference type="InterPro" id="IPR054307">
    <property type="entry name" value="I-HmuI_NUMOD-like"/>
</dbReference>
<dbReference type="Gene3D" id="1.10.10.10">
    <property type="entry name" value="Winged helix-like DNA-binding domain superfamily/Winged helix DNA-binding domain"/>
    <property type="match status" value="1"/>
</dbReference>